<evidence type="ECO:0000256" key="4">
    <source>
        <dbReference type="ARBA" id="ARBA00022741"/>
    </source>
</evidence>
<evidence type="ECO:0000313" key="10">
    <source>
        <dbReference type="Ensembl" id="ENSDLAP00005071701.1"/>
    </source>
</evidence>
<evidence type="ECO:0000313" key="11">
    <source>
        <dbReference type="Proteomes" id="UP000694389"/>
    </source>
</evidence>
<dbReference type="OrthoDB" id="202825at2759"/>
<evidence type="ECO:0000256" key="6">
    <source>
        <dbReference type="ARBA" id="ARBA00022846"/>
    </source>
</evidence>
<dbReference type="GeneID" id="127371509"/>
<evidence type="ECO:0000256" key="1">
    <source>
        <dbReference type="ARBA" id="ARBA00004611"/>
    </source>
</evidence>
<dbReference type="SUPFAM" id="SSF56059">
    <property type="entry name" value="Glutathione synthetase ATP-binding domain-like"/>
    <property type="match status" value="1"/>
</dbReference>
<evidence type="ECO:0000256" key="7">
    <source>
        <dbReference type="ARBA" id="ARBA00023212"/>
    </source>
</evidence>
<keyword evidence="6" id="KW-0966">Cell projection</keyword>
<feature type="region of interest" description="Disordered" evidence="9">
    <location>
        <begin position="608"/>
        <end position="639"/>
    </location>
</feature>
<dbReference type="AlphaFoldDB" id="A0A8P4G6R7"/>
<evidence type="ECO:0000256" key="3">
    <source>
        <dbReference type="ARBA" id="ARBA00022598"/>
    </source>
</evidence>
<feature type="compositionally biased region" description="Polar residues" evidence="9">
    <location>
        <begin position="608"/>
        <end position="621"/>
    </location>
</feature>
<dbReference type="PANTHER" id="PTHR45870:SF2">
    <property type="entry name" value="TUBULIN MONOGLYCYLASE TTLL3"/>
    <property type="match status" value="1"/>
</dbReference>
<dbReference type="GO" id="GO:0003341">
    <property type="term" value="P:cilium movement"/>
    <property type="evidence" value="ECO:0007669"/>
    <property type="project" value="TreeGrafter"/>
</dbReference>
<accession>A0A8P4G6R7</accession>
<feature type="compositionally biased region" description="Acidic residues" evidence="9">
    <location>
        <begin position="86"/>
        <end position="96"/>
    </location>
</feature>
<keyword evidence="6" id="KW-0282">Flagellum</keyword>
<protein>
    <recommendedName>
        <fullName evidence="12">Tubulin monoglycylase TTLL3</fullName>
    </recommendedName>
</protein>
<keyword evidence="3" id="KW-0436">Ligase</keyword>
<evidence type="ECO:0000256" key="2">
    <source>
        <dbReference type="ARBA" id="ARBA00022490"/>
    </source>
</evidence>
<dbReference type="InterPro" id="IPR004344">
    <property type="entry name" value="TTL/TTLL_fam"/>
</dbReference>
<feature type="region of interest" description="Disordered" evidence="9">
    <location>
        <begin position="76"/>
        <end position="104"/>
    </location>
</feature>
<dbReference type="GO" id="GO:0015630">
    <property type="term" value="C:microtubule cytoskeleton"/>
    <property type="evidence" value="ECO:0007669"/>
    <property type="project" value="TreeGrafter"/>
</dbReference>
<dbReference type="PROSITE" id="PS51221">
    <property type="entry name" value="TTL"/>
    <property type="match status" value="1"/>
</dbReference>
<dbReference type="GO" id="GO:0070736">
    <property type="term" value="F:protein-glycine ligase activity, initiating"/>
    <property type="evidence" value="ECO:0007669"/>
    <property type="project" value="TreeGrafter"/>
</dbReference>
<dbReference type="InterPro" id="IPR051437">
    <property type="entry name" value="TTLL_monoglycylase"/>
</dbReference>
<dbReference type="FunFam" id="3.30.470.20:FF:000032">
    <property type="entry name" value="tubulin monoglycylase TTLL3 isoform X2"/>
    <property type="match status" value="1"/>
</dbReference>
<dbReference type="GeneTree" id="ENSGT00940000154857"/>
<gene>
    <name evidence="10" type="primary">ttll3</name>
</gene>
<proteinExistence type="predicted"/>
<dbReference type="GO" id="GO:0060271">
    <property type="term" value="P:cilium assembly"/>
    <property type="evidence" value="ECO:0007669"/>
    <property type="project" value="TreeGrafter"/>
</dbReference>
<keyword evidence="11" id="KW-1185">Reference proteome</keyword>
<organism evidence="10 11">
    <name type="scientific">Dicentrarchus labrax</name>
    <name type="common">European seabass</name>
    <name type="synonym">Morone labrax</name>
    <dbReference type="NCBI Taxonomy" id="13489"/>
    <lineage>
        <taxon>Eukaryota</taxon>
        <taxon>Metazoa</taxon>
        <taxon>Chordata</taxon>
        <taxon>Craniata</taxon>
        <taxon>Vertebrata</taxon>
        <taxon>Euteleostomi</taxon>
        <taxon>Actinopterygii</taxon>
        <taxon>Neopterygii</taxon>
        <taxon>Teleostei</taxon>
        <taxon>Neoteleostei</taxon>
        <taxon>Acanthomorphata</taxon>
        <taxon>Eupercaria</taxon>
        <taxon>Moronidae</taxon>
        <taxon>Dicentrarchus</taxon>
    </lineage>
</organism>
<dbReference type="Pfam" id="PF03133">
    <property type="entry name" value="TTL"/>
    <property type="match status" value="1"/>
</dbReference>
<keyword evidence="5" id="KW-0067">ATP-binding</keyword>
<keyword evidence="7" id="KW-0206">Cytoskeleton</keyword>
<name>A0A8P4G6R7_DICLA</name>
<dbReference type="RefSeq" id="XP_051270311.1">
    <property type="nucleotide sequence ID" value="XM_051414351.1"/>
</dbReference>
<comment type="subcellular location">
    <subcellularLocation>
        <location evidence="1">Cytoplasm</location>
        <location evidence="1">Cytoskeleton</location>
        <location evidence="1">Flagellum axoneme</location>
    </subcellularLocation>
</comment>
<sequence length="834" mass="94581">MQQLPVLQPTVAPVEGRFRRSVPSLPAIKPDRLKTAKTLVEKAVKLRRVFSVQGPYPVIRAALWARGWVERRLPHPAQRAPHCQGDEEEDGDDGDVSAERVDEGEKDENLDDMYDLMSRLVRNETTHFYWTTRRDDIDCRSLKHDQMTNHYANAGTFTTKVGLCVNLRNLQWFDTADPDTFFPRCYKLGAEDEKHAFIEDFRRTACSSLLQHVVETSRWRRDEAEGEKQKAKNSVSDELEKMECRFVGPGIIDVALHVCQEFLSVLEHGDIDVTDETHPSVGEQQWAEFLQDYYMVVHEGASIRGRSVFVERCQAMLIRLQEMCPQLDTDGLNNIWIIKPGAKSRGRGIMCMDRLEEILALVDSDRVLTKESKWVVQKYLERPLLVHDTKFDLRQWFLVTDWNPLTVWFYGECYLRFSTQPYSTKTLDSSVHLCNNSIQKHFQPSCDRHPGVPEDNMWSCSQFKAFLQQQGHSADWESVVVPGMQQAVVRALQTAQDLVEPRKASFELYGADFMLGKDLRPWLLEINASPTMACSTSVTARLCPAVQLDTLRVVLDRRTDPSAYTGGFQLIYKQAAVEVPQYVGVNLLVEGAPIRRLRPPLHRQTVISNPPLSIQFPSDQPLSEEAETTHQKPSVQKSSTVLAFHRSGKENRAVGEKKRQLISVSPKRECEGRTEVQNTSCVRRSCRSLASEQPLVVHTEPQRKARRLGLSLGANGVTLVPRSLSFSLSPPHSTSDCKSQPNPGHGSHISRSFFPQTAFEAQRRTSTRVVPSLRGPLPTLEVLSLRPNIVAGTTACRNPNMTSHPSIHRHQLFLCSGRQSMGKYKRECAGEHKL</sequence>
<reference evidence="10" key="1">
    <citation type="submission" date="2025-08" db="UniProtKB">
        <authorList>
            <consortium name="Ensembl"/>
        </authorList>
    </citation>
    <scope>IDENTIFICATION</scope>
</reference>
<evidence type="ECO:0000256" key="8">
    <source>
        <dbReference type="ARBA" id="ARBA00048944"/>
    </source>
</evidence>
<evidence type="ECO:0000256" key="5">
    <source>
        <dbReference type="ARBA" id="ARBA00022840"/>
    </source>
</evidence>
<feature type="compositionally biased region" description="Polar residues" evidence="9">
    <location>
        <begin position="729"/>
        <end position="742"/>
    </location>
</feature>
<dbReference type="Gene3D" id="3.30.470.20">
    <property type="entry name" value="ATP-grasp fold, B domain"/>
    <property type="match status" value="1"/>
</dbReference>
<dbReference type="GO" id="GO:0005524">
    <property type="term" value="F:ATP binding"/>
    <property type="evidence" value="ECO:0007669"/>
    <property type="project" value="UniProtKB-KW"/>
</dbReference>
<evidence type="ECO:0008006" key="12">
    <source>
        <dbReference type="Google" id="ProtNLM"/>
    </source>
</evidence>
<evidence type="ECO:0000256" key="9">
    <source>
        <dbReference type="SAM" id="MobiDB-lite"/>
    </source>
</evidence>
<dbReference type="PANTHER" id="PTHR45870">
    <property type="entry name" value="TUBULIN MONOGLYCYLASE TTLL3"/>
    <property type="match status" value="1"/>
</dbReference>
<dbReference type="Ensembl" id="ENSDLAT00005086490.1">
    <property type="protein sequence ID" value="ENSDLAP00005071701.1"/>
    <property type="gene ID" value="ENSDLAG00005025171.2"/>
</dbReference>
<feature type="region of interest" description="Disordered" evidence="9">
    <location>
        <begin position="729"/>
        <end position="751"/>
    </location>
</feature>
<comment type="catalytic activity">
    <reaction evidence="8">
        <text>L-glutamyl-[protein] + glycine + ATP = glycyl-L-glutamyl-[protein] + ADP + phosphate + H(+)</text>
        <dbReference type="Rhea" id="RHEA:67180"/>
        <dbReference type="Rhea" id="RHEA-COMP:10208"/>
        <dbReference type="Rhea" id="RHEA-COMP:17207"/>
        <dbReference type="ChEBI" id="CHEBI:15378"/>
        <dbReference type="ChEBI" id="CHEBI:29973"/>
        <dbReference type="ChEBI" id="CHEBI:30616"/>
        <dbReference type="ChEBI" id="CHEBI:43474"/>
        <dbReference type="ChEBI" id="CHEBI:57305"/>
        <dbReference type="ChEBI" id="CHEBI:167890"/>
        <dbReference type="ChEBI" id="CHEBI:456216"/>
    </reaction>
    <physiologicalReaction direction="left-to-right" evidence="8">
        <dbReference type="Rhea" id="RHEA:67181"/>
    </physiologicalReaction>
</comment>
<keyword evidence="4" id="KW-0547">Nucleotide-binding</keyword>
<dbReference type="OMA" id="GTRITTC"/>
<dbReference type="Proteomes" id="UP000694389">
    <property type="component" value="Unassembled WGS sequence"/>
</dbReference>
<reference evidence="10" key="2">
    <citation type="submission" date="2025-09" db="UniProtKB">
        <authorList>
            <consortium name="Ensembl"/>
        </authorList>
    </citation>
    <scope>IDENTIFICATION</scope>
</reference>
<dbReference type="GO" id="GO:0005930">
    <property type="term" value="C:axoneme"/>
    <property type="evidence" value="ECO:0007669"/>
    <property type="project" value="TreeGrafter"/>
</dbReference>
<keyword evidence="2" id="KW-0963">Cytoplasm</keyword>
<keyword evidence="6" id="KW-0969">Cilium</keyword>
<dbReference type="CTD" id="26140"/>